<evidence type="ECO:0000313" key="1">
    <source>
        <dbReference type="EMBL" id="GAA39866.1"/>
    </source>
</evidence>
<keyword evidence="2" id="KW-1185">Reference proteome</keyword>
<name>H2KQA8_CLOSI</name>
<dbReference type="EMBL" id="DF142984">
    <property type="protein sequence ID" value="GAA39866.1"/>
    <property type="molecule type" value="Genomic_DNA"/>
</dbReference>
<accession>H2KQA8</accession>
<gene>
    <name evidence="1" type="ORF">CLF_103573</name>
</gene>
<organism evidence="1 2">
    <name type="scientific">Clonorchis sinensis</name>
    <name type="common">Chinese liver fluke</name>
    <dbReference type="NCBI Taxonomy" id="79923"/>
    <lineage>
        <taxon>Eukaryota</taxon>
        <taxon>Metazoa</taxon>
        <taxon>Spiralia</taxon>
        <taxon>Lophotrochozoa</taxon>
        <taxon>Platyhelminthes</taxon>
        <taxon>Trematoda</taxon>
        <taxon>Digenea</taxon>
        <taxon>Opisthorchiida</taxon>
        <taxon>Opisthorchiata</taxon>
        <taxon>Opisthorchiidae</taxon>
        <taxon>Clonorchis</taxon>
    </lineage>
</organism>
<dbReference type="Proteomes" id="UP000008909">
    <property type="component" value="Unassembled WGS sequence"/>
</dbReference>
<proteinExistence type="predicted"/>
<sequence length="211" mass="23328">MALYPRRAMSVYFLFVGKCPAGISTQQALHADSPAVITDDRLRPASILQAKSTCHPASTTSDISEVIFNHRCLVHLAAFNVRTPQQAGQQVALALTPNLFGIDVCLSETRIKEASTVTELTGLFRVILRFEVLRGPKRQEDFLVGVLKKRSGIIIIIDSMTSVSNTDDSLPYNHDLIESLIVKKRIKVQASYNHSEVPIAPYTHSRNLDGN</sequence>
<protein>
    <submittedName>
        <fullName evidence="1">Uncharacterized protein</fullName>
    </submittedName>
</protein>
<reference key="2">
    <citation type="submission" date="2011-10" db="EMBL/GenBank/DDBJ databases">
        <title>The genome and transcriptome sequence of Clonorchis sinensis provide insights into the carcinogenic liver fluke.</title>
        <authorList>
            <person name="Wang X."/>
            <person name="Huang Y."/>
            <person name="Chen W."/>
            <person name="Liu H."/>
            <person name="Guo L."/>
            <person name="Chen Y."/>
            <person name="Luo F."/>
            <person name="Zhou W."/>
            <person name="Sun J."/>
            <person name="Mao Q."/>
            <person name="Liang P."/>
            <person name="Zhou C."/>
            <person name="Tian Y."/>
            <person name="Men J."/>
            <person name="Lv X."/>
            <person name="Huang L."/>
            <person name="Zhou J."/>
            <person name="Hu Y."/>
            <person name="Li R."/>
            <person name="Zhang F."/>
            <person name="Lei H."/>
            <person name="Li X."/>
            <person name="Hu X."/>
            <person name="Liang C."/>
            <person name="Xu J."/>
            <person name="Wu Z."/>
            <person name="Yu X."/>
        </authorList>
    </citation>
    <scope>NUCLEOTIDE SEQUENCE</scope>
    <source>
        <strain>Henan</strain>
    </source>
</reference>
<evidence type="ECO:0000313" key="2">
    <source>
        <dbReference type="Proteomes" id="UP000008909"/>
    </source>
</evidence>
<reference evidence="1" key="1">
    <citation type="journal article" date="2011" name="Genome Biol.">
        <title>The draft genome of the carcinogenic human liver fluke Clonorchis sinensis.</title>
        <authorList>
            <person name="Wang X."/>
            <person name="Chen W."/>
            <person name="Huang Y."/>
            <person name="Sun J."/>
            <person name="Men J."/>
            <person name="Liu H."/>
            <person name="Luo F."/>
            <person name="Guo L."/>
            <person name="Lv X."/>
            <person name="Deng C."/>
            <person name="Zhou C."/>
            <person name="Fan Y."/>
            <person name="Li X."/>
            <person name="Huang L."/>
            <person name="Hu Y."/>
            <person name="Liang C."/>
            <person name="Hu X."/>
            <person name="Xu J."/>
            <person name="Yu X."/>
        </authorList>
    </citation>
    <scope>NUCLEOTIDE SEQUENCE [LARGE SCALE GENOMIC DNA]</scope>
    <source>
        <strain evidence="1">Henan</strain>
    </source>
</reference>
<dbReference type="AlphaFoldDB" id="H2KQA8"/>